<sequence>MSDGLQAYCRECSAEYRRLRQEAKGKRVREKVQVPPGHKRCPQCEEVKPRSAGERNKPSSDGWASYCRERGPERTRVSCVKRKYALTPTELNALAAERQGVCRIASPPRQLMWITATGRVGSVAYSASAAMRHRGSSRTERMPYGVPPHIWKETCGSQHS</sequence>
<evidence type="ECO:0000313" key="2">
    <source>
        <dbReference type="EMBL" id="GHJ29530.1"/>
    </source>
</evidence>
<gene>
    <name evidence="2" type="ORF">TPA0910_39630</name>
</gene>
<protein>
    <submittedName>
        <fullName evidence="2">Uncharacterized protein</fullName>
    </submittedName>
</protein>
<name>A0ABQ3U1Q1_STRHY</name>
<comment type="caution">
    <text evidence="2">The sequence shown here is derived from an EMBL/GenBank/DDBJ whole genome shotgun (WGS) entry which is preliminary data.</text>
</comment>
<dbReference type="EMBL" id="BNEK01000003">
    <property type="protein sequence ID" value="GHJ29530.1"/>
    <property type="molecule type" value="Genomic_DNA"/>
</dbReference>
<evidence type="ECO:0000313" key="3">
    <source>
        <dbReference type="Proteomes" id="UP001054854"/>
    </source>
</evidence>
<proteinExistence type="predicted"/>
<feature type="compositionally biased region" description="Basic and acidic residues" evidence="1">
    <location>
        <begin position="42"/>
        <end position="58"/>
    </location>
</feature>
<dbReference type="Proteomes" id="UP001054854">
    <property type="component" value="Unassembled WGS sequence"/>
</dbReference>
<feature type="region of interest" description="Disordered" evidence="1">
    <location>
        <begin position="23"/>
        <end position="67"/>
    </location>
</feature>
<reference evidence="2" key="1">
    <citation type="submission" date="2024-05" db="EMBL/GenBank/DDBJ databases">
        <title>Whole genome shotgun sequence of Streptomyces hygroscopicus NBRC 113678.</title>
        <authorList>
            <person name="Komaki H."/>
            <person name="Tamura T."/>
        </authorList>
    </citation>
    <scope>NUCLEOTIDE SEQUENCE</scope>
    <source>
        <strain evidence="2">N11-34</strain>
    </source>
</reference>
<keyword evidence="3" id="KW-1185">Reference proteome</keyword>
<organism evidence="2 3">
    <name type="scientific">Streptomyces hygroscopicus</name>
    <dbReference type="NCBI Taxonomy" id="1912"/>
    <lineage>
        <taxon>Bacteria</taxon>
        <taxon>Bacillati</taxon>
        <taxon>Actinomycetota</taxon>
        <taxon>Actinomycetes</taxon>
        <taxon>Kitasatosporales</taxon>
        <taxon>Streptomycetaceae</taxon>
        <taxon>Streptomyces</taxon>
        <taxon>Streptomyces violaceusniger group</taxon>
    </lineage>
</organism>
<evidence type="ECO:0000256" key="1">
    <source>
        <dbReference type="SAM" id="MobiDB-lite"/>
    </source>
</evidence>
<accession>A0ABQ3U1Q1</accession>